<proteinExistence type="predicted"/>
<name>A0A6J4LU11_9ACTN</name>
<feature type="region of interest" description="Disordered" evidence="1">
    <location>
        <begin position="199"/>
        <end position="235"/>
    </location>
</feature>
<sequence length="338" mass="36418">MFWSVLRDLDLAVLDPADREVAAAVVHQGRCLGEQLHVRQHVEVDAADLRNDVNGGCDVDVLQDRDVPDGDVHEAVLLRLCGCWPRNSHHHQAGCTYRPRQRSRDPLIGLSPSVRSCRTTVLRYPSPLRISLIACPQRHAHRPGWSRKPRGAPRDGRAPWPSTESRWTSGGRRALVGLRPFTAIGEGVDDLDARASIQVGERDSSRGGRALGSRLGAEGTPSSWVTSGRGRRAPRPLVPRLRAQALPAAGPPRFPRRCGPARVQPLREGMSPAAARPGSFVSEDDRAPVGLAHGAVGTAAVRAPAEDEDRPDEHAAGAEEVHGGPSVGGRPREDASPQ</sequence>
<evidence type="ECO:0000256" key="1">
    <source>
        <dbReference type="SAM" id="MobiDB-lite"/>
    </source>
</evidence>
<dbReference type="EMBL" id="CADCUH010000087">
    <property type="protein sequence ID" value="CAA9339876.1"/>
    <property type="molecule type" value="Genomic_DNA"/>
</dbReference>
<feature type="region of interest" description="Disordered" evidence="1">
    <location>
        <begin position="263"/>
        <end position="338"/>
    </location>
</feature>
<protein>
    <submittedName>
        <fullName evidence="2">Uncharacterized protein</fullName>
    </submittedName>
</protein>
<feature type="compositionally biased region" description="Basic and acidic residues" evidence="1">
    <location>
        <begin position="311"/>
        <end position="322"/>
    </location>
</feature>
<dbReference type="AlphaFoldDB" id="A0A6J4LU11"/>
<reference evidence="2" key="1">
    <citation type="submission" date="2020-02" db="EMBL/GenBank/DDBJ databases">
        <authorList>
            <person name="Meier V. D."/>
        </authorList>
    </citation>
    <scope>NUCLEOTIDE SEQUENCE</scope>
    <source>
        <strain evidence="2">AVDCRST_MAG36</strain>
    </source>
</reference>
<organism evidence="2">
    <name type="scientific">uncultured Nocardioidaceae bacterium</name>
    <dbReference type="NCBI Taxonomy" id="253824"/>
    <lineage>
        <taxon>Bacteria</taxon>
        <taxon>Bacillati</taxon>
        <taxon>Actinomycetota</taxon>
        <taxon>Actinomycetes</taxon>
        <taxon>Propionibacteriales</taxon>
        <taxon>Nocardioidaceae</taxon>
        <taxon>environmental samples</taxon>
    </lineage>
</organism>
<gene>
    <name evidence="2" type="ORF">AVDCRST_MAG36-1355</name>
</gene>
<accession>A0A6J4LU11</accession>
<evidence type="ECO:0000313" key="2">
    <source>
        <dbReference type="EMBL" id="CAA9339876.1"/>
    </source>
</evidence>
<feature type="compositionally biased region" description="Basic residues" evidence="1">
    <location>
        <begin position="140"/>
        <end position="151"/>
    </location>
</feature>
<feature type="region of interest" description="Disordered" evidence="1">
    <location>
        <begin position="140"/>
        <end position="168"/>
    </location>
</feature>
<feature type="compositionally biased region" description="Low complexity" evidence="1">
    <location>
        <begin position="207"/>
        <end position="217"/>
    </location>
</feature>